<keyword evidence="2" id="KW-0813">Transport</keyword>
<dbReference type="InterPro" id="IPR003352">
    <property type="entry name" value="PTS_EIIC"/>
</dbReference>
<dbReference type="GO" id="GO:0009401">
    <property type="term" value="P:phosphoenolpyruvate-dependent sugar phosphotransferase system"/>
    <property type="evidence" value="ECO:0007669"/>
    <property type="project" value="InterPro"/>
</dbReference>
<feature type="domain" description="Phosphotransferase system EIIC" evidence="8">
    <location>
        <begin position="12"/>
        <end position="335"/>
    </location>
</feature>
<accession>A0A328K7A9</accession>
<dbReference type="Proteomes" id="UP000249099">
    <property type="component" value="Unassembled WGS sequence"/>
</dbReference>
<keyword evidence="5" id="KW-0812">Transmembrane</keyword>
<comment type="subcellular location">
    <subcellularLocation>
        <location evidence="1">Cell membrane</location>
        <topology evidence="1">Multi-pass membrane protein</topology>
    </subcellularLocation>
</comment>
<dbReference type="RefSeq" id="WP_111950462.1">
    <property type="nucleotide sequence ID" value="NZ_CP040411.1"/>
</dbReference>
<gene>
    <name evidence="9" type="ORF">B8A44_06400</name>
</gene>
<evidence type="ECO:0000313" key="10">
    <source>
        <dbReference type="Proteomes" id="UP000249099"/>
    </source>
</evidence>
<evidence type="ECO:0000256" key="6">
    <source>
        <dbReference type="ARBA" id="ARBA00022989"/>
    </source>
</evidence>
<dbReference type="GO" id="GO:0005886">
    <property type="term" value="C:plasma membrane"/>
    <property type="evidence" value="ECO:0007669"/>
    <property type="project" value="UniProtKB-SubCell"/>
</dbReference>
<dbReference type="EMBL" id="NAQV01000018">
    <property type="protein sequence ID" value="RAN63107.1"/>
    <property type="molecule type" value="Genomic_DNA"/>
</dbReference>
<evidence type="ECO:0000313" key="9">
    <source>
        <dbReference type="EMBL" id="RAN63107.1"/>
    </source>
</evidence>
<comment type="caution">
    <text evidence="9">The sequence shown here is derived from an EMBL/GenBank/DDBJ whole genome shotgun (WGS) entry which is preliminary data.</text>
</comment>
<evidence type="ECO:0000256" key="1">
    <source>
        <dbReference type="ARBA" id="ARBA00004651"/>
    </source>
</evidence>
<proteinExistence type="predicted"/>
<evidence type="ECO:0000256" key="4">
    <source>
        <dbReference type="ARBA" id="ARBA00022597"/>
    </source>
</evidence>
<keyword evidence="6" id="KW-1133">Transmembrane helix</keyword>
<evidence type="ECO:0000256" key="3">
    <source>
        <dbReference type="ARBA" id="ARBA00022475"/>
    </source>
</evidence>
<keyword evidence="4" id="KW-0762">Sugar transport</keyword>
<name>A0A328K7A9_9LACT</name>
<organism evidence="9 10">
    <name type="scientific">Dolosigranulum pigrum</name>
    <dbReference type="NCBI Taxonomy" id="29394"/>
    <lineage>
        <taxon>Bacteria</taxon>
        <taxon>Bacillati</taxon>
        <taxon>Bacillota</taxon>
        <taxon>Bacilli</taxon>
        <taxon>Lactobacillales</taxon>
        <taxon>Carnobacteriaceae</taxon>
        <taxon>Dolosigranulum</taxon>
    </lineage>
</organism>
<keyword evidence="7" id="KW-0472">Membrane</keyword>
<dbReference type="GO" id="GO:0008982">
    <property type="term" value="F:protein-N(PI)-phosphohistidine-sugar phosphotransferase activity"/>
    <property type="evidence" value="ECO:0007669"/>
    <property type="project" value="InterPro"/>
</dbReference>
<evidence type="ECO:0000259" key="8">
    <source>
        <dbReference type="Pfam" id="PF13303"/>
    </source>
</evidence>
<evidence type="ECO:0000256" key="2">
    <source>
        <dbReference type="ARBA" id="ARBA00022448"/>
    </source>
</evidence>
<dbReference type="Pfam" id="PF13303">
    <property type="entry name" value="PTS_EIIC_2"/>
    <property type="match status" value="1"/>
</dbReference>
<dbReference type="AlphaFoldDB" id="A0A328K7A9"/>
<evidence type="ECO:0000256" key="5">
    <source>
        <dbReference type="ARBA" id="ARBA00022692"/>
    </source>
</evidence>
<protein>
    <recommendedName>
        <fullName evidence="8">Phosphotransferase system EIIC domain-containing protein</fullName>
    </recommendedName>
</protein>
<reference evidence="9 10" key="1">
    <citation type="submission" date="2017-03" db="EMBL/GenBank/DDBJ databases">
        <title>wgs assembly of Dolosigranulum pigrum KPL CDC strains.</title>
        <authorList>
            <person name="Brugger S.D."/>
            <person name="Pettigrew M."/>
            <person name="Kong Y."/>
            <person name="Lemon K.P."/>
        </authorList>
    </citation>
    <scope>NUCLEOTIDE SEQUENCE [LARGE SCALE GENOMIC DNA]</scope>
    <source>
        <strain evidence="9 10">KPL1931_CDC4294-98</strain>
    </source>
</reference>
<sequence>MKAKQYVQEQVMKVSSGVAFAIFVAVGIGFLIQTLGNMTGIEMLFKIGKVTTVMLAPALGAGIAYKMEVNALVLFSAMSSATLGAGAVTILEDGSLSLVGGDPVGALIAATVAVFVGKKITGTSKLDMITIPIVTVLIGGVVGVLSSGVIQPILLQLSQMISGAVEGSPVVGSMIMSVLFAIALMSPLSSAALSIALALSPLVNGALLIGTTSQFFAYAFVSWRDNDMGGFLGQLIVTPKLQLPNLIKNPTVMIGPLLSAAICAPLATVGFGFQAVPEVGGMGFSAFVSPIWLLNNGGLSALGIQLLCGAVLPILITYGVNKVLYATHFMRFGDLALSVE</sequence>
<keyword evidence="3" id="KW-1003">Cell membrane</keyword>
<evidence type="ECO:0000256" key="7">
    <source>
        <dbReference type="ARBA" id="ARBA00023136"/>
    </source>
</evidence>